<dbReference type="InterPro" id="IPR018639">
    <property type="entry name" value="DUF2062"/>
</dbReference>
<feature type="transmembrane region" description="Helical" evidence="1">
    <location>
        <begin position="167"/>
        <end position="188"/>
    </location>
</feature>
<evidence type="ECO:0000256" key="1">
    <source>
        <dbReference type="SAM" id="Phobius"/>
    </source>
</evidence>
<keyword evidence="4" id="KW-1185">Reference proteome</keyword>
<gene>
    <name evidence="3" type="ORF">EAT49_10390</name>
</gene>
<organism evidence="3 4">
    <name type="scientific">Histidinibacterium lentulum</name>
    <dbReference type="NCBI Taxonomy" id="2480588"/>
    <lineage>
        <taxon>Bacteria</taxon>
        <taxon>Pseudomonadati</taxon>
        <taxon>Pseudomonadota</taxon>
        <taxon>Alphaproteobacteria</taxon>
        <taxon>Rhodobacterales</taxon>
        <taxon>Paracoccaceae</taxon>
        <taxon>Histidinibacterium</taxon>
    </lineage>
</organism>
<dbReference type="Proteomes" id="UP000268016">
    <property type="component" value="Unassembled WGS sequence"/>
</dbReference>
<dbReference type="RefSeq" id="WP_123642241.1">
    <property type="nucleotide sequence ID" value="NZ_ML119084.1"/>
</dbReference>
<feature type="transmembrane region" description="Helical" evidence="1">
    <location>
        <begin position="88"/>
        <end position="110"/>
    </location>
</feature>
<dbReference type="EMBL" id="RDRB01000004">
    <property type="protein sequence ID" value="ROU02719.1"/>
    <property type="molecule type" value="Genomic_DNA"/>
</dbReference>
<dbReference type="OrthoDB" id="7360463at2"/>
<sequence>MVFKRRDRRPVWEIVFRAVWPKGGWGRAAQYVRHRLRRLPDTPEKICRGIWAGVFVTFTPFYGLHFVISAALAWIMRGNILASILATFFGNPLTYVPIGIVSLQTGYWLLGTRPEAGFEESFARKFAAASADLWHNVMSVFTPATADWSRLAVFYREVFVPYTVGGILPGIVTATVIYCLALPVVRAYQNRRKAQLRRKLGKLKSGVDAGLG</sequence>
<proteinExistence type="predicted"/>
<evidence type="ECO:0000313" key="3">
    <source>
        <dbReference type="EMBL" id="ROU02719.1"/>
    </source>
</evidence>
<name>A0A3N2R5F3_9RHOB</name>
<accession>A0A3N2R5F3</accession>
<feature type="domain" description="DUF2062" evidence="2">
    <location>
        <begin position="27"/>
        <end position="193"/>
    </location>
</feature>
<keyword evidence="1" id="KW-0812">Transmembrane</keyword>
<dbReference type="Pfam" id="PF09835">
    <property type="entry name" value="DUF2062"/>
    <property type="match status" value="1"/>
</dbReference>
<keyword evidence="1" id="KW-1133">Transmembrane helix</keyword>
<dbReference type="PANTHER" id="PTHR40547">
    <property type="entry name" value="SLL0298 PROTEIN"/>
    <property type="match status" value="1"/>
</dbReference>
<evidence type="ECO:0000313" key="4">
    <source>
        <dbReference type="Proteomes" id="UP000268016"/>
    </source>
</evidence>
<feature type="transmembrane region" description="Helical" evidence="1">
    <location>
        <begin position="50"/>
        <end position="76"/>
    </location>
</feature>
<comment type="caution">
    <text evidence="3">The sequence shown here is derived from an EMBL/GenBank/DDBJ whole genome shotgun (WGS) entry which is preliminary data.</text>
</comment>
<dbReference type="AlphaFoldDB" id="A0A3N2R5F3"/>
<reference evidence="3 4" key="1">
    <citation type="submission" date="2018-10" db="EMBL/GenBank/DDBJ databases">
        <title>Histidinibacterium lentulum gen. nov., sp. nov., a marine bacterium from the culture broth of Picochlorum sp. 122.</title>
        <authorList>
            <person name="Wang G."/>
        </authorList>
    </citation>
    <scope>NUCLEOTIDE SEQUENCE [LARGE SCALE GENOMIC DNA]</scope>
    <source>
        <strain evidence="3 4">B17</strain>
    </source>
</reference>
<keyword evidence="1" id="KW-0472">Membrane</keyword>
<evidence type="ECO:0000259" key="2">
    <source>
        <dbReference type="Pfam" id="PF09835"/>
    </source>
</evidence>
<dbReference type="PANTHER" id="PTHR40547:SF1">
    <property type="entry name" value="SLL0298 PROTEIN"/>
    <property type="match status" value="1"/>
</dbReference>
<protein>
    <submittedName>
        <fullName evidence="3">DUF2062 domain-containing protein</fullName>
    </submittedName>
</protein>